<comment type="caution">
    <text evidence="3">The sequence shown here is derived from an EMBL/GenBank/DDBJ whole genome shotgun (WGS) entry which is preliminary data.</text>
</comment>
<feature type="region of interest" description="Disordered" evidence="1">
    <location>
        <begin position="45"/>
        <end position="69"/>
    </location>
</feature>
<evidence type="ECO:0000313" key="4">
    <source>
        <dbReference type="Proteomes" id="UP000027471"/>
    </source>
</evidence>
<feature type="domain" description="Putative zinc-finger" evidence="2">
    <location>
        <begin position="4"/>
        <end position="37"/>
    </location>
</feature>
<dbReference type="Pfam" id="PF13490">
    <property type="entry name" value="zf-HC2"/>
    <property type="match status" value="1"/>
</dbReference>
<reference evidence="3 4" key="1">
    <citation type="journal article" date="2015" name="Antonie Van Leeuwenhoek">
        <title>Thioclava indica sp. nov., isolated from surface seawater of the Indian Ocean.</title>
        <authorList>
            <person name="Liu Y."/>
            <person name="Lai Q."/>
            <person name="Du J."/>
            <person name="Xu H."/>
            <person name="Jiang L."/>
            <person name="Shao Z."/>
        </authorList>
    </citation>
    <scope>NUCLEOTIDE SEQUENCE [LARGE SCALE GENOMIC DNA]</scope>
    <source>
        <strain evidence="3 4">DT23-4</strain>
    </source>
</reference>
<proteinExistence type="predicted"/>
<gene>
    <name evidence="3" type="ORF">DT23_14365</name>
</gene>
<dbReference type="OrthoDB" id="8374021at2"/>
<dbReference type="EMBL" id="AUNB01000023">
    <property type="protein sequence ID" value="KEO60071.1"/>
    <property type="molecule type" value="Genomic_DNA"/>
</dbReference>
<dbReference type="STRING" id="1353528.DT23_14365"/>
<evidence type="ECO:0000256" key="1">
    <source>
        <dbReference type="SAM" id="MobiDB-lite"/>
    </source>
</evidence>
<dbReference type="RefSeq" id="WP_038130453.1">
    <property type="nucleotide sequence ID" value="NZ_AUNB01000023.1"/>
</dbReference>
<sequence length="85" mass="9449">MITCKDVSERASDLIDGKLGPWQTLQMRLHLAMCRGCERFVGQMRTTRDLTESTPVSDSAAPEGGDDAEIDTILSRLHDTQQPED</sequence>
<dbReference type="AlphaFoldDB" id="A0A074JR30"/>
<dbReference type="InterPro" id="IPR027383">
    <property type="entry name" value="Znf_put"/>
</dbReference>
<organism evidence="3 4">
    <name type="scientific">Thioclava indica</name>
    <dbReference type="NCBI Taxonomy" id="1353528"/>
    <lineage>
        <taxon>Bacteria</taxon>
        <taxon>Pseudomonadati</taxon>
        <taxon>Pseudomonadota</taxon>
        <taxon>Alphaproteobacteria</taxon>
        <taxon>Rhodobacterales</taxon>
        <taxon>Paracoccaceae</taxon>
        <taxon>Thioclava</taxon>
    </lineage>
</organism>
<dbReference type="Proteomes" id="UP000027471">
    <property type="component" value="Unassembled WGS sequence"/>
</dbReference>
<name>A0A074JR30_9RHOB</name>
<evidence type="ECO:0000259" key="2">
    <source>
        <dbReference type="Pfam" id="PF13490"/>
    </source>
</evidence>
<accession>A0A074JR30</accession>
<keyword evidence="4" id="KW-1185">Reference proteome</keyword>
<dbReference type="eggNOG" id="COG5660">
    <property type="taxonomic scope" value="Bacteria"/>
</dbReference>
<protein>
    <recommendedName>
        <fullName evidence="2">Putative zinc-finger domain-containing protein</fullName>
    </recommendedName>
</protein>
<evidence type="ECO:0000313" key="3">
    <source>
        <dbReference type="EMBL" id="KEO60071.1"/>
    </source>
</evidence>